<accession>A0A145Q2T4</accession>
<dbReference type="OrthoDB" id="9764939at2"/>
<proteinExistence type="predicted"/>
<protein>
    <recommendedName>
        <fullName evidence="1">Peptidase M28 domain-containing protein</fullName>
    </recommendedName>
</protein>
<dbReference type="InterPro" id="IPR045175">
    <property type="entry name" value="M28_fam"/>
</dbReference>
<dbReference type="GO" id="GO:0006508">
    <property type="term" value="P:proteolysis"/>
    <property type="evidence" value="ECO:0007669"/>
    <property type="project" value="InterPro"/>
</dbReference>
<evidence type="ECO:0000313" key="2">
    <source>
        <dbReference type="EMBL" id="AMW06681.1"/>
    </source>
</evidence>
<keyword evidence="3" id="KW-1185">Reference proteome</keyword>
<dbReference type="PANTHER" id="PTHR12147">
    <property type="entry name" value="METALLOPEPTIDASE M28 FAMILY MEMBER"/>
    <property type="match status" value="1"/>
</dbReference>
<evidence type="ECO:0000313" key="3">
    <source>
        <dbReference type="Proteomes" id="UP000076404"/>
    </source>
</evidence>
<dbReference type="InterPro" id="IPR007484">
    <property type="entry name" value="Peptidase_M28"/>
</dbReference>
<dbReference type="eggNOG" id="COG2234">
    <property type="taxonomic scope" value="Bacteria"/>
</dbReference>
<dbReference type="Gene3D" id="3.40.630.10">
    <property type="entry name" value="Zn peptidases"/>
    <property type="match status" value="1"/>
</dbReference>
<dbReference type="Proteomes" id="UP000076404">
    <property type="component" value="Chromosome"/>
</dbReference>
<feature type="domain" description="Peptidase M28" evidence="1">
    <location>
        <begin position="296"/>
        <end position="502"/>
    </location>
</feature>
<reference evidence="2 3" key="2">
    <citation type="journal article" date="2016" name="Environ. Microbiol. Rep.">
        <title>Metagenomic evidence for the presence of phototrophic Gemmatimonadetes bacteria in diverse environments.</title>
        <authorList>
            <person name="Zeng Y."/>
            <person name="Baumbach J."/>
            <person name="Barbosa E.G."/>
            <person name="Azevedo V."/>
            <person name="Zhang C."/>
            <person name="Koblizek M."/>
        </authorList>
    </citation>
    <scope>NUCLEOTIDE SEQUENCE [LARGE SCALE GENOMIC DNA]</scope>
    <source>
        <strain evidence="2 3">AP64</strain>
    </source>
</reference>
<dbReference type="SUPFAM" id="SSF53187">
    <property type="entry name" value="Zn-dependent exopeptidases"/>
    <property type="match status" value="1"/>
</dbReference>
<dbReference type="AlphaFoldDB" id="A0A145Q2T4"/>
<dbReference type="Pfam" id="PF04389">
    <property type="entry name" value="Peptidase_M28"/>
    <property type="match status" value="1"/>
</dbReference>
<dbReference type="STRING" id="1379270.GEMMAAP_08150"/>
<reference evidence="2 3" key="1">
    <citation type="journal article" date="2014" name="Proc. Natl. Acad. Sci. U.S.A.">
        <title>Functional type 2 photosynthetic reaction centers found in the rare bacterial phylum Gemmatimonadetes.</title>
        <authorList>
            <person name="Zeng Y."/>
            <person name="Feng F."/>
            <person name="Medova H."/>
            <person name="Dean J."/>
            <person name="Koblizek M."/>
        </authorList>
    </citation>
    <scope>NUCLEOTIDE SEQUENCE [LARGE SCALE GENOMIC DNA]</scope>
    <source>
        <strain evidence="2 3">AP64</strain>
    </source>
</reference>
<dbReference type="PANTHER" id="PTHR12147:SF26">
    <property type="entry name" value="PEPTIDASE M28 DOMAIN-CONTAINING PROTEIN"/>
    <property type="match status" value="1"/>
</dbReference>
<dbReference type="KEGG" id="gph:GEMMAAP_08150"/>
<dbReference type="GO" id="GO:0008235">
    <property type="term" value="F:metalloexopeptidase activity"/>
    <property type="evidence" value="ECO:0007669"/>
    <property type="project" value="InterPro"/>
</dbReference>
<organism evidence="2 3">
    <name type="scientific">Gemmatimonas phototrophica</name>
    <dbReference type="NCBI Taxonomy" id="1379270"/>
    <lineage>
        <taxon>Bacteria</taxon>
        <taxon>Pseudomonadati</taxon>
        <taxon>Gemmatimonadota</taxon>
        <taxon>Gemmatimonadia</taxon>
        <taxon>Gemmatimonadales</taxon>
        <taxon>Gemmatimonadaceae</taxon>
        <taxon>Gemmatimonas</taxon>
    </lineage>
</organism>
<dbReference type="Gene3D" id="3.50.30.30">
    <property type="match status" value="1"/>
</dbReference>
<sequence>MPSYPAIRTATSALLIGWAIASLGLLPASARAQRRPASTGVRSAEVPAALSLIKEADLKRDLYAMAGDAMRGREAGTPDEMRASMWVAEQLRTIGVKPVGDDGSYFQWFNMIRTRVSSVSSRGTLGSEPIEVWKDFIPLGGSGADVAGTVVWVANSADTTIDVRGKVVATAMVPPSPASIRTTTNSAEVRYTQAAIAATQARFARRGAAGLILVADATSDIAFDALAILRARGTYDVDRAARRFAAQPIRAEVPVPARQAGTPAFLVRSAMASRLQASPAVDIQVRLERFETPSVNIVGVIRGTDPKLRDEYVLYSSHQDHDGVRYKIEGDSVWAGADDNGTVSVALMASARAFARQPGKRSILFVYHGAEERGLLGSRYHAAHPVVPLSNIVTVLNGDMIGRNHPDSASLLGIQPPHRNSADLVAMAVRANELTGKFKLDSIWDRPTHPEGWYFRSDHVPYARLNVPAVMYSTNLHPDYHTPRDKPERINYPKLTRMTQWMYLTGWFVANAPKRPAIDEGFKLER</sequence>
<name>A0A145Q2T4_9BACT</name>
<gene>
    <name evidence="2" type="ORF">GEMMAAP_08150</name>
</gene>
<dbReference type="EMBL" id="CP011454">
    <property type="protein sequence ID" value="AMW06681.1"/>
    <property type="molecule type" value="Genomic_DNA"/>
</dbReference>
<evidence type="ECO:0000259" key="1">
    <source>
        <dbReference type="Pfam" id="PF04389"/>
    </source>
</evidence>
<dbReference type="RefSeq" id="WP_075071636.1">
    <property type="nucleotide sequence ID" value="NZ_CP011454.1"/>
</dbReference>